<protein>
    <submittedName>
        <fullName evidence="3">Uncharacterized protein</fullName>
    </submittedName>
</protein>
<dbReference type="Proteomes" id="UP000040578">
    <property type="component" value="Unassembled WGS sequence"/>
</dbReference>
<evidence type="ECO:0000313" key="5">
    <source>
        <dbReference type="Proteomes" id="UP001167864"/>
    </source>
</evidence>
<dbReference type="Proteomes" id="UP001167864">
    <property type="component" value="Unassembled WGS sequence"/>
</dbReference>
<keyword evidence="1" id="KW-0812">Transmembrane</keyword>
<dbReference type="EMBL" id="CPYD01000001">
    <property type="protein sequence ID" value="CND95110.1"/>
    <property type="molecule type" value="Genomic_DNA"/>
</dbReference>
<feature type="transmembrane region" description="Helical" evidence="1">
    <location>
        <begin position="6"/>
        <end position="24"/>
    </location>
</feature>
<name>A0AAW7JTS9_9GAMM</name>
<accession>A0AAW7JTS9</accession>
<keyword evidence="4" id="KW-1185">Reference proteome</keyword>
<reference evidence="3" key="2">
    <citation type="submission" date="2023-06" db="EMBL/GenBank/DDBJ databases">
        <authorList>
            <person name="Polev D.E."/>
            <person name="Saitova A.T."/>
            <person name="Bogumilchik E.A."/>
            <person name="Kokorina G.I."/>
            <person name="Voskresenskaia E.A."/>
        </authorList>
    </citation>
    <scope>NUCLEOTIDE SEQUENCE</scope>
    <source>
        <strain evidence="3">2145 StPb PI</strain>
    </source>
</reference>
<sequence length="62" mass="7198">MVFYIIGILYATFMISVGIYEINLDTGENQETFYRILLVFSGSIIVFAFVWSLLHWLKGSKK</sequence>
<evidence type="ECO:0000256" key="1">
    <source>
        <dbReference type="SAM" id="Phobius"/>
    </source>
</evidence>
<dbReference type="AlphaFoldDB" id="A0AAW7JTS9"/>
<dbReference type="EMBL" id="JAUEHU010000001">
    <property type="protein sequence ID" value="MDN0085821.1"/>
    <property type="molecule type" value="Genomic_DNA"/>
</dbReference>
<keyword evidence="1" id="KW-0472">Membrane</keyword>
<evidence type="ECO:0000313" key="2">
    <source>
        <dbReference type="EMBL" id="CND95110.1"/>
    </source>
</evidence>
<keyword evidence="1" id="KW-1133">Transmembrane helix</keyword>
<dbReference type="RefSeq" id="WP_049596623.1">
    <property type="nucleotide sequence ID" value="NZ_CPYD01000001.1"/>
</dbReference>
<organism evidence="3 5">
    <name type="scientific">Yersinia nurmii</name>
    <dbReference type="NCBI Taxonomy" id="685706"/>
    <lineage>
        <taxon>Bacteria</taxon>
        <taxon>Pseudomonadati</taxon>
        <taxon>Pseudomonadota</taxon>
        <taxon>Gammaproteobacteria</taxon>
        <taxon>Enterobacterales</taxon>
        <taxon>Yersiniaceae</taxon>
        <taxon>Yersinia</taxon>
    </lineage>
</organism>
<comment type="caution">
    <text evidence="3">The sequence shown here is derived from an EMBL/GenBank/DDBJ whole genome shotgun (WGS) entry which is preliminary data.</text>
</comment>
<evidence type="ECO:0000313" key="3">
    <source>
        <dbReference type="EMBL" id="MDN0085821.1"/>
    </source>
</evidence>
<evidence type="ECO:0000313" key="4">
    <source>
        <dbReference type="Proteomes" id="UP000040578"/>
    </source>
</evidence>
<reference evidence="2 4" key="1">
    <citation type="submission" date="2015-03" db="EMBL/GenBank/DDBJ databases">
        <authorList>
            <consortium name="Pathogen Informatics"/>
            <person name="Murphy D."/>
        </authorList>
    </citation>
    <scope>NUCLEOTIDE SEQUENCE [LARGE SCALE GENOMIC DNA]</scope>
    <source>
        <strain evidence="4">type strain: CIP110231</strain>
        <strain evidence="2">Type strain: CIP110231</strain>
    </source>
</reference>
<gene>
    <name evidence="2" type="ORF">ERS137967_00386</name>
    <name evidence="3" type="ORF">QVN42_00170</name>
</gene>
<proteinExistence type="predicted"/>
<feature type="transmembrane region" description="Helical" evidence="1">
    <location>
        <begin position="36"/>
        <end position="57"/>
    </location>
</feature>